<keyword evidence="3" id="KW-1185">Reference proteome</keyword>
<dbReference type="Pfam" id="PF21112">
    <property type="entry name" value="CsgH"/>
    <property type="match status" value="1"/>
</dbReference>
<dbReference type="AlphaFoldDB" id="A0A2U8WMS2"/>
<dbReference type="RefSeq" id="WP_109959720.1">
    <property type="nucleotide sequence ID" value="NZ_CP029553.1"/>
</dbReference>
<evidence type="ECO:0000313" key="3">
    <source>
        <dbReference type="Proteomes" id="UP000245444"/>
    </source>
</evidence>
<dbReference type="Gene3D" id="2.60.40.2420">
    <property type="match status" value="1"/>
</dbReference>
<dbReference type="InterPro" id="IPR047726">
    <property type="entry name" value="CsgH_dom"/>
</dbReference>
<dbReference type="InterPro" id="IPR048632">
    <property type="entry name" value="CsgH-like"/>
</dbReference>
<gene>
    <name evidence="2" type="ORF">DK419_14595</name>
</gene>
<feature type="domain" description="CsgH-like" evidence="1">
    <location>
        <begin position="12"/>
        <end position="100"/>
    </location>
</feature>
<evidence type="ECO:0000313" key="2">
    <source>
        <dbReference type="EMBL" id="AWN47393.1"/>
    </source>
</evidence>
<dbReference type="EMBL" id="CP029553">
    <property type="protein sequence ID" value="AWN47393.1"/>
    <property type="molecule type" value="Genomic_DNA"/>
</dbReference>
<dbReference type="KEGG" id="mtea:DK419_14595"/>
<reference evidence="2 3" key="1">
    <citation type="submission" date="2018-05" db="EMBL/GenBank/DDBJ databases">
        <title>Complete Genome Sequence of Methylobacterium sp. 17Sr1-28.</title>
        <authorList>
            <person name="Srinivasan S."/>
        </authorList>
    </citation>
    <scope>NUCLEOTIDE SEQUENCE [LARGE SCALE GENOMIC DNA]</scope>
    <source>
        <strain evidence="2 3">17Sr1-28</strain>
    </source>
</reference>
<accession>A0A2U8WMS2</accession>
<sequence length="110" mass="11486">MTKADEGDRSAVTCAITEERDGPVVTIRGWAEASAALAGRYRLRVRKTGAAGSSDIAQAGEFRAEPRRPVSVGQAGLGLEQGARYDAVLTLDVLGRTIECRSSGPAATPL</sequence>
<organism evidence="2 3">
    <name type="scientific">Methylobacterium terrae</name>
    <dbReference type="NCBI Taxonomy" id="2202827"/>
    <lineage>
        <taxon>Bacteria</taxon>
        <taxon>Pseudomonadati</taxon>
        <taxon>Pseudomonadota</taxon>
        <taxon>Alphaproteobacteria</taxon>
        <taxon>Hyphomicrobiales</taxon>
        <taxon>Methylobacteriaceae</taxon>
        <taxon>Methylobacterium</taxon>
    </lineage>
</organism>
<name>A0A2U8WMS2_9HYPH</name>
<dbReference type="InterPro" id="IPR053722">
    <property type="entry name" value="Curli_assembly_CsgC/AgfC"/>
</dbReference>
<dbReference type="Proteomes" id="UP000245444">
    <property type="component" value="Chromosome"/>
</dbReference>
<dbReference type="NCBIfam" id="NF041112">
    <property type="entry name" value="chap_CsgH_alph"/>
    <property type="match status" value="1"/>
</dbReference>
<evidence type="ECO:0000259" key="1">
    <source>
        <dbReference type="Pfam" id="PF21112"/>
    </source>
</evidence>
<proteinExistence type="predicted"/>
<dbReference type="OrthoDB" id="8367544at2"/>
<protein>
    <recommendedName>
        <fullName evidence="1">CsgH-like domain-containing protein</fullName>
    </recommendedName>
</protein>